<dbReference type="Proteomes" id="UP001054252">
    <property type="component" value="Unassembled WGS sequence"/>
</dbReference>
<proteinExistence type="predicted"/>
<reference evidence="1 2" key="1">
    <citation type="journal article" date="2021" name="Commun. Biol.">
        <title>The genome of Shorea leprosula (Dipterocarpaceae) highlights the ecological relevance of drought in aseasonal tropical rainforests.</title>
        <authorList>
            <person name="Ng K.K.S."/>
            <person name="Kobayashi M.J."/>
            <person name="Fawcett J.A."/>
            <person name="Hatakeyama M."/>
            <person name="Paape T."/>
            <person name="Ng C.H."/>
            <person name="Ang C.C."/>
            <person name="Tnah L.H."/>
            <person name="Lee C.T."/>
            <person name="Nishiyama T."/>
            <person name="Sese J."/>
            <person name="O'Brien M.J."/>
            <person name="Copetti D."/>
            <person name="Mohd Noor M.I."/>
            <person name="Ong R.C."/>
            <person name="Putra M."/>
            <person name="Sireger I.Z."/>
            <person name="Indrioko S."/>
            <person name="Kosugi Y."/>
            <person name="Izuno A."/>
            <person name="Isagi Y."/>
            <person name="Lee S.L."/>
            <person name="Shimizu K.K."/>
        </authorList>
    </citation>
    <scope>NUCLEOTIDE SEQUENCE [LARGE SCALE GENOMIC DNA]</scope>
    <source>
        <strain evidence="1">214</strain>
    </source>
</reference>
<comment type="caution">
    <text evidence="1">The sequence shown here is derived from an EMBL/GenBank/DDBJ whole genome shotgun (WGS) entry which is preliminary data.</text>
</comment>
<sequence>MTNHSCRIKFSSSPIYKSWPAFNTHWQASEITNVFAQWQASEFTNVLSHWKDYRMNRSYQ</sequence>
<keyword evidence="2" id="KW-1185">Reference proteome</keyword>
<accession>A0AAV5JJC0</accession>
<evidence type="ECO:0000313" key="1">
    <source>
        <dbReference type="EMBL" id="GKV11489.1"/>
    </source>
</evidence>
<dbReference type="EMBL" id="BPVZ01000034">
    <property type="protein sequence ID" value="GKV11489.1"/>
    <property type="molecule type" value="Genomic_DNA"/>
</dbReference>
<name>A0AAV5JJC0_9ROSI</name>
<evidence type="ECO:0000313" key="2">
    <source>
        <dbReference type="Proteomes" id="UP001054252"/>
    </source>
</evidence>
<gene>
    <name evidence="1" type="ORF">SLEP1_g22746</name>
</gene>
<dbReference type="AlphaFoldDB" id="A0AAV5JJC0"/>
<protein>
    <submittedName>
        <fullName evidence="1">Uncharacterized protein</fullName>
    </submittedName>
</protein>
<organism evidence="1 2">
    <name type="scientific">Rubroshorea leprosula</name>
    <dbReference type="NCBI Taxonomy" id="152421"/>
    <lineage>
        <taxon>Eukaryota</taxon>
        <taxon>Viridiplantae</taxon>
        <taxon>Streptophyta</taxon>
        <taxon>Embryophyta</taxon>
        <taxon>Tracheophyta</taxon>
        <taxon>Spermatophyta</taxon>
        <taxon>Magnoliopsida</taxon>
        <taxon>eudicotyledons</taxon>
        <taxon>Gunneridae</taxon>
        <taxon>Pentapetalae</taxon>
        <taxon>rosids</taxon>
        <taxon>malvids</taxon>
        <taxon>Malvales</taxon>
        <taxon>Dipterocarpaceae</taxon>
        <taxon>Rubroshorea</taxon>
    </lineage>
</organism>